<evidence type="ECO:0000313" key="3">
    <source>
        <dbReference type="Proteomes" id="UP000027222"/>
    </source>
</evidence>
<dbReference type="Proteomes" id="UP000027222">
    <property type="component" value="Unassembled WGS sequence"/>
</dbReference>
<dbReference type="HOGENOM" id="CLU_1107211_0_0_1"/>
<evidence type="ECO:0000256" key="1">
    <source>
        <dbReference type="SAM" id="Phobius"/>
    </source>
</evidence>
<protein>
    <submittedName>
        <fullName evidence="2">Uncharacterized protein</fullName>
    </submittedName>
</protein>
<keyword evidence="1" id="KW-0472">Membrane</keyword>
<reference evidence="3" key="1">
    <citation type="journal article" date="2014" name="Proc. Natl. Acad. Sci. U.S.A.">
        <title>Extensive sampling of basidiomycete genomes demonstrates inadequacy of the white-rot/brown-rot paradigm for wood decay fungi.</title>
        <authorList>
            <person name="Riley R."/>
            <person name="Salamov A.A."/>
            <person name="Brown D.W."/>
            <person name="Nagy L.G."/>
            <person name="Floudas D."/>
            <person name="Held B.W."/>
            <person name="Levasseur A."/>
            <person name="Lombard V."/>
            <person name="Morin E."/>
            <person name="Otillar R."/>
            <person name="Lindquist E.A."/>
            <person name="Sun H."/>
            <person name="LaButti K.M."/>
            <person name="Schmutz J."/>
            <person name="Jabbour D."/>
            <person name="Luo H."/>
            <person name="Baker S.E."/>
            <person name="Pisabarro A.G."/>
            <person name="Walton J.D."/>
            <person name="Blanchette R.A."/>
            <person name="Henrissat B."/>
            <person name="Martin F."/>
            <person name="Cullen D."/>
            <person name="Hibbett D.S."/>
            <person name="Grigoriev I.V."/>
        </authorList>
    </citation>
    <scope>NUCLEOTIDE SEQUENCE [LARGE SCALE GENOMIC DNA]</scope>
    <source>
        <strain evidence="3">CBS 339.88</strain>
    </source>
</reference>
<feature type="transmembrane region" description="Helical" evidence="1">
    <location>
        <begin position="6"/>
        <end position="28"/>
    </location>
</feature>
<sequence>MNRPIVVVLVLIIVALALYFFYLSPYCVKPDSIRVQPRPLDLEDAVFTQPYSPSQRVAFIRSPYEAFERYTDKDKSEIEPLNQHNTLPALPKFCASRYPVGSTRDVSTPPPPAYTSFPHASVPSPWDITYFQSLNTSSPSPLGGGRKKRSFFSIPRMWIRTPSPLVISKPIMHPEDPIPGPSIEHRCEHRYEHEDESEHLSTDTTFLRPCAASHSVSDTIRHFSSKCLPMPSRAYVHNRDSISSSKIGLAF</sequence>
<dbReference type="OrthoDB" id="3063842at2759"/>
<evidence type="ECO:0000313" key="2">
    <source>
        <dbReference type="EMBL" id="KDR70390.1"/>
    </source>
</evidence>
<gene>
    <name evidence="2" type="ORF">GALMADRAFT_254845</name>
</gene>
<name>A0A067SHH2_GALM3</name>
<proteinExistence type="predicted"/>
<dbReference type="AlphaFoldDB" id="A0A067SHH2"/>
<accession>A0A067SHH2</accession>
<keyword evidence="1" id="KW-0812">Transmembrane</keyword>
<organism evidence="2 3">
    <name type="scientific">Galerina marginata (strain CBS 339.88)</name>
    <dbReference type="NCBI Taxonomy" id="685588"/>
    <lineage>
        <taxon>Eukaryota</taxon>
        <taxon>Fungi</taxon>
        <taxon>Dikarya</taxon>
        <taxon>Basidiomycota</taxon>
        <taxon>Agaricomycotina</taxon>
        <taxon>Agaricomycetes</taxon>
        <taxon>Agaricomycetidae</taxon>
        <taxon>Agaricales</taxon>
        <taxon>Agaricineae</taxon>
        <taxon>Strophariaceae</taxon>
        <taxon>Galerina</taxon>
    </lineage>
</organism>
<keyword evidence="1" id="KW-1133">Transmembrane helix</keyword>
<dbReference type="EMBL" id="KL142397">
    <property type="protein sequence ID" value="KDR70390.1"/>
    <property type="molecule type" value="Genomic_DNA"/>
</dbReference>
<keyword evidence="3" id="KW-1185">Reference proteome</keyword>